<comment type="subunit">
    <text evidence="4 14">Homohexamer.</text>
</comment>
<comment type="catalytic activity">
    <reaction evidence="1 14">
        <text>[HPr protein]-L-serine + ATP = [HPr protein]-O-phospho-L-serine + ADP + H(+)</text>
        <dbReference type="Rhea" id="RHEA:46600"/>
        <dbReference type="Rhea" id="RHEA-COMP:11602"/>
        <dbReference type="Rhea" id="RHEA-COMP:11603"/>
        <dbReference type="ChEBI" id="CHEBI:15378"/>
        <dbReference type="ChEBI" id="CHEBI:29999"/>
        <dbReference type="ChEBI" id="CHEBI:30616"/>
        <dbReference type="ChEBI" id="CHEBI:83421"/>
        <dbReference type="ChEBI" id="CHEBI:456216"/>
    </reaction>
</comment>
<proteinExistence type="inferred from homology"/>
<dbReference type="EMBL" id="CP054257">
    <property type="protein sequence ID" value="QTQ12439.1"/>
    <property type="molecule type" value="Genomic_DNA"/>
</dbReference>
<evidence type="ECO:0000256" key="8">
    <source>
        <dbReference type="ARBA" id="ARBA00022741"/>
    </source>
</evidence>
<organism evidence="17 18">
    <name type="scientific">Treponema parvum</name>
    <dbReference type="NCBI Taxonomy" id="138851"/>
    <lineage>
        <taxon>Bacteria</taxon>
        <taxon>Pseudomonadati</taxon>
        <taxon>Spirochaetota</taxon>
        <taxon>Spirochaetia</taxon>
        <taxon>Spirochaetales</taxon>
        <taxon>Treponemataceae</taxon>
        <taxon>Treponema</taxon>
    </lineage>
</organism>
<dbReference type="SUPFAM" id="SSF75138">
    <property type="entry name" value="HprK N-terminal domain-like"/>
    <property type="match status" value="1"/>
</dbReference>
<keyword evidence="10 14" id="KW-0067">ATP-binding</keyword>
<dbReference type="FunFam" id="3.40.50.300:FF:000174">
    <property type="entry name" value="HPr kinase/phosphorylase"/>
    <property type="match status" value="1"/>
</dbReference>
<keyword evidence="9 14" id="KW-0418">Kinase</keyword>
<evidence type="ECO:0000256" key="12">
    <source>
        <dbReference type="ARBA" id="ARBA00023268"/>
    </source>
</evidence>
<dbReference type="Proteomes" id="UP000671995">
    <property type="component" value="Chromosome"/>
</dbReference>
<evidence type="ECO:0000313" key="18">
    <source>
        <dbReference type="Proteomes" id="UP000671995"/>
    </source>
</evidence>
<gene>
    <name evidence="14" type="primary">hprK</name>
    <name evidence="17" type="ORF">HRI96_09675</name>
</gene>
<dbReference type="Pfam" id="PF07475">
    <property type="entry name" value="Hpr_kinase_C"/>
    <property type="match status" value="1"/>
</dbReference>
<dbReference type="CDD" id="cd01918">
    <property type="entry name" value="HprK_C"/>
    <property type="match status" value="1"/>
</dbReference>
<keyword evidence="6 14" id="KW-0808">Transferase</keyword>
<dbReference type="NCBIfam" id="TIGR00679">
    <property type="entry name" value="hpr-ser"/>
    <property type="match status" value="1"/>
</dbReference>
<evidence type="ECO:0000256" key="6">
    <source>
        <dbReference type="ARBA" id="ARBA00022679"/>
    </source>
</evidence>
<dbReference type="GO" id="GO:0005524">
    <property type="term" value="F:ATP binding"/>
    <property type="evidence" value="ECO:0007669"/>
    <property type="project" value="UniProtKB-UniRule"/>
</dbReference>
<feature type="binding site" evidence="14">
    <location>
        <begin position="162"/>
        <end position="169"/>
    </location>
    <ligand>
        <name>ATP</name>
        <dbReference type="ChEBI" id="CHEBI:30616"/>
    </ligand>
</feature>
<comment type="function">
    <text evidence="14">Catalyzes the ATP- as well as the pyrophosphate-dependent phosphorylation of a specific serine residue in HPr, a phosphocarrier protein of the phosphoenolpyruvate-dependent sugar phosphotransferase system (PTS). HprK/P also catalyzes the pyrophosphate-producing, inorganic phosphate-dependent dephosphorylation (phosphorolysis) of seryl-phosphorylated HPr (P-Ser-HPr).</text>
</comment>
<sequence>MAEKKFTVLDLLELELKGHDALDLKCISGRRGLTRVITVPDVNRPGLALSGFYDSFAYQRVQLFGRGEVAYLQKMHDEGNFDTLVKMFGYNMPCCVFTHNLNPTEEIFKISEETNCAILQTDLESTDFSSRLLRIFANIFAPKKTMYGVLVDVYGIGIFLSGHSGVGKSETALELVERGHRLVADDIVEMRCVNGNMILGQGANNQISHHMEVRGLGIINVAQMFGVGAIRNQKEVQLVVHLEEWDSKKVYDRIGSDQKTVDFFGVKVPCLEIPVKPGRNLPIILEAAAMNERLKKMGYFSARDFNQNVLKWIESGEAQSVYYSGEDAY</sequence>
<dbReference type="PANTHER" id="PTHR30305:SF1">
    <property type="entry name" value="HPR KINASE_PHOSPHORYLASE"/>
    <property type="match status" value="1"/>
</dbReference>
<dbReference type="Gene3D" id="3.40.1390.20">
    <property type="entry name" value="HprK N-terminal domain-like"/>
    <property type="match status" value="1"/>
</dbReference>
<feature type="active site" description="Proton acceptor; for phosphorylation activity. Proton donor; for dephosphorylation activity" evidence="14">
    <location>
        <position position="186"/>
    </location>
</feature>
<dbReference type="InterPro" id="IPR028979">
    <property type="entry name" value="Ser_kin/Pase_Hpr-like_N_sf"/>
</dbReference>
<dbReference type="RefSeq" id="WP_210117151.1">
    <property type="nucleotide sequence ID" value="NZ_CP054257.1"/>
</dbReference>
<reference evidence="17" key="1">
    <citation type="submission" date="2020-05" db="EMBL/GenBank/DDBJ databases">
        <authorList>
            <person name="Zeng H."/>
            <person name="Chan Y.K."/>
            <person name="Watt R.M."/>
        </authorList>
    </citation>
    <scope>NUCLEOTIDE SEQUENCE</scope>
    <source>
        <strain evidence="17">ATCC 700773</strain>
    </source>
</reference>
<reference evidence="17" key="2">
    <citation type="journal article" date="2021" name="Microbiol. Resour. Announc.">
        <title>Complete Genome Sequences of Three Human Oral Treponema parvum Isolates.</title>
        <authorList>
            <person name="Zeng H."/>
            <person name="Watt R.M."/>
        </authorList>
    </citation>
    <scope>NUCLEOTIDE SEQUENCE</scope>
    <source>
        <strain evidence="17">ATCC 700773</strain>
    </source>
</reference>
<evidence type="ECO:0000256" key="14">
    <source>
        <dbReference type="HAMAP-Rule" id="MF_01249"/>
    </source>
</evidence>
<evidence type="ECO:0000256" key="5">
    <source>
        <dbReference type="ARBA" id="ARBA00022527"/>
    </source>
</evidence>
<comment type="domain">
    <text evidence="14">The Walker A ATP-binding motif also binds Pi and PPi.</text>
</comment>
<keyword evidence="5 14" id="KW-0723">Serine/threonine-protein kinase</keyword>
<dbReference type="Gene3D" id="3.40.50.300">
    <property type="entry name" value="P-loop containing nucleotide triphosphate hydrolases"/>
    <property type="match status" value="1"/>
</dbReference>
<dbReference type="GO" id="GO:0004712">
    <property type="term" value="F:protein serine/threonine/tyrosine kinase activity"/>
    <property type="evidence" value="ECO:0007669"/>
    <property type="project" value="UniProtKB-UniRule"/>
</dbReference>
<dbReference type="GO" id="GO:0004674">
    <property type="term" value="F:protein serine/threonine kinase activity"/>
    <property type="evidence" value="ECO:0007669"/>
    <property type="project" value="UniProtKB-KW"/>
</dbReference>
<dbReference type="EC" id="2.7.4.-" evidence="14"/>
<accession>A0A975F0V6</accession>
<comment type="similarity">
    <text evidence="3 14">Belongs to the HPrK/P family.</text>
</comment>
<feature type="region of interest" description="Important for the catalytic mechanism of both phosphorylation and dephosphorylation" evidence="14">
    <location>
        <begin position="211"/>
        <end position="220"/>
    </location>
</feature>
<evidence type="ECO:0000256" key="7">
    <source>
        <dbReference type="ARBA" id="ARBA00022723"/>
    </source>
</evidence>
<evidence type="ECO:0000256" key="3">
    <source>
        <dbReference type="ARBA" id="ARBA00006883"/>
    </source>
</evidence>
<evidence type="ECO:0000256" key="1">
    <source>
        <dbReference type="ARBA" id="ARBA00001120"/>
    </source>
</evidence>
<evidence type="ECO:0000259" key="15">
    <source>
        <dbReference type="Pfam" id="PF02603"/>
    </source>
</evidence>
<evidence type="ECO:0000256" key="10">
    <source>
        <dbReference type="ARBA" id="ARBA00022840"/>
    </source>
</evidence>
<comment type="cofactor">
    <cofactor evidence="2 14">
        <name>Mg(2+)</name>
        <dbReference type="ChEBI" id="CHEBI:18420"/>
    </cofactor>
</comment>
<dbReference type="HAMAP" id="MF_01249">
    <property type="entry name" value="HPr_kinase"/>
    <property type="match status" value="1"/>
</dbReference>
<comment type="caution">
    <text evidence="14">Lacks conserved residue(s) required for the propagation of feature annotation.</text>
</comment>
<feature type="domain" description="HPr(Ser) kinase/phosphorylase N-terminal" evidence="15">
    <location>
        <begin position="21"/>
        <end position="134"/>
    </location>
</feature>
<keyword evidence="11 14" id="KW-0460">Magnesium</keyword>
<dbReference type="EC" id="2.7.11.-" evidence="14"/>
<feature type="binding site" evidence="14">
    <location>
        <position position="212"/>
    </location>
    <ligand>
        <name>Mg(2+)</name>
        <dbReference type="ChEBI" id="CHEBI:18420"/>
    </ligand>
</feature>
<dbReference type="PANTHER" id="PTHR30305">
    <property type="entry name" value="PROTEIN YJDM-RELATED"/>
    <property type="match status" value="1"/>
</dbReference>
<keyword evidence="12 14" id="KW-0511">Multifunctional enzyme</keyword>
<dbReference type="SUPFAM" id="SSF53795">
    <property type="entry name" value="PEP carboxykinase-like"/>
    <property type="match status" value="1"/>
</dbReference>
<dbReference type="InterPro" id="IPR003755">
    <property type="entry name" value="HPr(Ser)_kin/Pase"/>
</dbReference>
<evidence type="ECO:0000256" key="11">
    <source>
        <dbReference type="ARBA" id="ARBA00022842"/>
    </source>
</evidence>
<dbReference type="GO" id="GO:0000155">
    <property type="term" value="F:phosphorelay sensor kinase activity"/>
    <property type="evidence" value="ECO:0007669"/>
    <property type="project" value="InterPro"/>
</dbReference>
<keyword evidence="7 14" id="KW-0479">Metal-binding</keyword>
<feature type="domain" description="HPr kinase/phosphorylase C-terminal" evidence="16">
    <location>
        <begin position="140"/>
        <end position="308"/>
    </location>
</feature>
<dbReference type="InterPro" id="IPR011126">
    <property type="entry name" value="Hpr_kin/Pase_Hpr_N"/>
</dbReference>
<feature type="binding site" evidence="14">
    <location>
        <position position="169"/>
    </location>
    <ligand>
        <name>Mg(2+)</name>
        <dbReference type="ChEBI" id="CHEBI:18420"/>
    </ligand>
</feature>
<dbReference type="InterPro" id="IPR027417">
    <property type="entry name" value="P-loop_NTPase"/>
</dbReference>
<evidence type="ECO:0000256" key="9">
    <source>
        <dbReference type="ARBA" id="ARBA00022777"/>
    </source>
</evidence>
<comment type="miscellaneous">
    <text evidence="14">Both phosphorylation and phosphorolysis are carried out by the same active site and suggest a common mechanism for both reactions.</text>
</comment>
<dbReference type="InterPro" id="IPR011104">
    <property type="entry name" value="Hpr_kin/Pase_C"/>
</dbReference>
<name>A0A975F0V6_9SPIR</name>
<feature type="active site" evidence="14">
    <location>
        <position position="168"/>
    </location>
</feature>
<evidence type="ECO:0000256" key="13">
    <source>
        <dbReference type="ARBA" id="ARBA00047657"/>
    </source>
</evidence>
<dbReference type="GO" id="GO:0006109">
    <property type="term" value="P:regulation of carbohydrate metabolic process"/>
    <property type="evidence" value="ECO:0007669"/>
    <property type="project" value="UniProtKB-UniRule"/>
</dbReference>
<evidence type="ECO:0000259" key="16">
    <source>
        <dbReference type="Pfam" id="PF07475"/>
    </source>
</evidence>
<evidence type="ECO:0000256" key="4">
    <source>
        <dbReference type="ARBA" id="ARBA00011643"/>
    </source>
</evidence>
<evidence type="ECO:0000256" key="2">
    <source>
        <dbReference type="ARBA" id="ARBA00001946"/>
    </source>
</evidence>
<dbReference type="AlphaFoldDB" id="A0A975F0V6"/>
<evidence type="ECO:0000313" key="17">
    <source>
        <dbReference type="EMBL" id="QTQ12439.1"/>
    </source>
</evidence>
<keyword evidence="8 14" id="KW-0547">Nucleotide-binding</keyword>
<protein>
    <recommendedName>
        <fullName evidence="14">HPr kinase/phosphorylase</fullName>
        <shortName evidence="14">HPrK/P</shortName>
        <ecNumber evidence="14">2.7.11.-</ecNumber>
        <ecNumber evidence="14">2.7.4.-</ecNumber>
    </recommendedName>
    <alternativeName>
        <fullName evidence="14">HPr(Ser) kinase/phosphorylase</fullName>
    </alternativeName>
</protein>
<feature type="active site" evidence="14">
    <location>
        <position position="253"/>
    </location>
</feature>
<comment type="catalytic activity">
    <reaction evidence="13 14">
        <text>[HPr protein]-O-phospho-L-serine + phosphate + H(+) = [HPr protein]-L-serine + diphosphate</text>
        <dbReference type="Rhea" id="RHEA:46604"/>
        <dbReference type="Rhea" id="RHEA-COMP:11602"/>
        <dbReference type="Rhea" id="RHEA-COMP:11603"/>
        <dbReference type="ChEBI" id="CHEBI:15378"/>
        <dbReference type="ChEBI" id="CHEBI:29999"/>
        <dbReference type="ChEBI" id="CHEBI:33019"/>
        <dbReference type="ChEBI" id="CHEBI:43474"/>
        <dbReference type="ChEBI" id="CHEBI:83421"/>
    </reaction>
</comment>
<dbReference type="Pfam" id="PF02603">
    <property type="entry name" value="Hpr_kinase_N"/>
    <property type="match status" value="1"/>
</dbReference>
<feature type="region of interest" description="Important for the catalytic mechanism of dephosphorylation" evidence="14">
    <location>
        <begin position="274"/>
        <end position="279"/>
    </location>
</feature>
<dbReference type="GO" id="GO:0000287">
    <property type="term" value="F:magnesium ion binding"/>
    <property type="evidence" value="ECO:0007669"/>
    <property type="project" value="UniProtKB-UniRule"/>
</dbReference>